<sequence length="280" mass="30448">MDPTLAVITVNYRSQDALTELIESLAAADTLPLQTLVVNNEAGASLSLPALEGLAIVDAGGNLGYGGGINAGARRLAESVEWILVTNPDVRIEPDALSRLLEVARSHTKAGSVGPRILETTGEVYPSARELPSLRTGIGHALLANVWLSNPWTRRYRGETRETTGTWRETGWLSGSCVLVRRAAFEAIGGFDDSYFMYFEDVDLGARLTRAGWRNLYVPGATVTHTGAHSTSTAADSMRAEHHRSAYQYLSRKYAGWYLAPLRVALKAALMLRARFTSRG</sequence>
<protein>
    <submittedName>
        <fullName evidence="1">Glycosyltransferase family 2 protein</fullName>
    </submittedName>
</protein>
<dbReference type="PANTHER" id="PTHR43179">
    <property type="entry name" value="RHAMNOSYLTRANSFERASE WBBL"/>
    <property type="match status" value="1"/>
</dbReference>
<organism evidence="1 2">
    <name type="scientific">Gryllotalpicola koreensis</name>
    <dbReference type="NCBI Taxonomy" id="993086"/>
    <lineage>
        <taxon>Bacteria</taxon>
        <taxon>Bacillati</taxon>
        <taxon>Actinomycetota</taxon>
        <taxon>Actinomycetes</taxon>
        <taxon>Micrococcales</taxon>
        <taxon>Microbacteriaceae</taxon>
        <taxon>Gryllotalpicola</taxon>
    </lineage>
</organism>
<evidence type="ECO:0000313" key="2">
    <source>
        <dbReference type="Proteomes" id="UP001501079"/>
    </source>
</evidence>
<dbReference type="InterPro" id="IPR029044">
    <property type="entry name" value="Nucleotide-diphossugar_trans"/>
</dbReference>
<dbReference type="PANTHER" id="PTHR43179:SF7">
    <property type="entry name" value="RHAMNOSYLTRANSFERASE WBBL"/>
    <property type="match status" value="1"/>
</dbReference>
<dbReference type="Proteomes" id="UP001501079">
    <property type="component" value="Unassembled WGS sequence"/>
</dbReference>
<reference evidence="2" key="1">
    <citation type="journal article" date="2019" name="Int. J. Syst. Evol. Microbiol.">
        <title>The Global Catalogue of Microorganisms (GCM) 10K type strain sequencing project: providing services to taxonomists for standard genome sequencing and annotation.</title>
        <authorList>
            <consortium name="The Broad Institute Genomics Platform"/>
            <consortium name="The Broad Institute Genome Sequencing Center for Infectious Disease"/>
            <person name="Wu L."/>
            <person name="Ma J."/>
        </authorList>
    </citation>
    <scope>NUCLEOTIDE SEQUENCE [LARGE SCALE GENOMIC DNA]</scope>
    <source>
        <strain evidence="2">JCM 17591</strain>
    </source>
</reference>
<dbReference type="RefSeq" id="WP_344754147.1">
    <property type="nucleotide sequence ID" value="NZ_BAABBW010000003.1"/>
</dbReference>
<evidence type="ECO:0000313" key="1">
    <source>
        <dbReference type="EMBL" id="GAA4175492.1"/>
    </source>
</evidence>
<comment type="caution">
    <text evidence="1">The sequence shown here is derived from an EMBL/GenBank/DDBJ whole genome shotgun (WGS) entry which is preliminary data.</text>
</comment>
<proteinExistence type="predicted"/>
<accession>A0ABP8A1C2</accession>
<name>A0ABP8A1C2_9MICO</name>
<dbReference type="Gene3D" id="3.90.550.10">
    <property type="entry name" value="Spore Coat Polysaccharide Biosynthesis Protein SpsA, Chain A"/>
    <property type="match status" value="1"/>
</dbReference>
<dbReference type="EMBL" id="BAABBW010000003">
    <property type="protein sequence ID" value="GAA4175492.1"/>
    <property type="molecule type" value="Genomic_DNA"/>
</dbReference>
<dbReference type="SUPFAM" id="SSF53448">
    <property type="entry name" value="Nucleotide-diphospho-sugar transferases"/>
    <property type="match status" value="1"/>
</dbReference>
<dbReference type="Pfam" id="PF13641">
    <property type="entry name" value="Glyco_tranf_2_3"/>
    <property type="match status" value="1"/>
</dbReference>
<keyword evidence="2" id="KW-1185">Reference proteome</keyword>
<gene>
    <name evidence="1" type="ORF">GCM10022287_21150</name>
</gene>